<protein>
    <submittedName>
        <fullName evidence="1">Uncharacterized protein</fullName>
    </submittedName>
</protein>
<sequence length="68" mass="7376">MQTDTMIYSGSVTKLLFALLHSSNEEIILVSVHDVNVSVGQEVFVAEQDVVEEVVDVINTAKLITDAA</sequence>
<dbReference type="EMBL" id="BQNB010018011">
    <property type="protein sequence ID" value="GJT69693.1"/>
    <property type="molecule type" value="Genomic_DNA"/>
</dbReference>
<gene>
    <name evidence="1" type="ORF">Tco_1028979</name>
</gene>
<keyword evidence="2" id="KW-1185">Reference proteome</keyword>
<evidence type="ECO:0000313" key="1">
    <source>
        <dbReference type="EMBL" id="GJT69693.1"/>
    </source>
</evidence>
<reference evidence="1" key="2">
    <citation type="submission" date="2022-01" db="EMBL/GenBank/DDBJ databases">
        <authorList>
            <person name="Yamashiro T."/>
            <person name="Shiraishi A."/>
            <person name="Satake H."/>
            <person name="Nakayama K."/>
        </authorList>
    </citation>
    <scope>NUCLEOTIDE SEQUENCE</scope>
</reference>
<organism evidence="1 2">
    <name type="scientific">Tanacetum coccineum</name>
    <dbReference type="NCBI Taxonomy" id="301880"/>
    <lineage>
        <taxon>Eukaryota</taxon>
        <taxon>Viridiplantae</taxon>
        <taxon>Streptophyta</taxon>
        <taxon>Embryophyta</taxon>
        <taxon>Tracheophyta</taxon>
        <taxon>Spermatophyta</taxon>
        <taxon>Magnoliopsida</taxon>
        <taxon>eudicotyledons</taxon>
        <taxon>Gunneridae</taxon>
        <taxon>Pentapetalae</taxon>
        <taxon>asterids</taxon>
        <taxon>campanulids</taxon>
        <taxon>Asterales</taxon>
        <taxon>Asteraceae</taxon>
        <taxon>Asteroideae</taxon>
        <taxon>Anthemideae</taxon>
        <taxon>Anthemidinae</taxon>
        <taxon>Tanacetum</taxon>
    </lineage>
</organism>
<dbReference type="Proteomes" id="UP001151760">
    <property type="component" value="Unassembled WGS sequence"/>
</dbReference>
<name>A0ABQ5G3D4_9ASTR</name>
<proteinExistence type="predicted"/>
<comment type="caution">
    <text evidence="1">The sequence shown here is derived from an EMBL/GenBank/DDBJ whole genome shotgun (WGS) entry which is preliminary data.</text>
</comment>
<accession>A0ABQ5G3D4</accession>
<reference evidence="1" key="1">
    <citation type="journal article" date="2022" name="Int. J. Mol. Sci.">
        <title>Draft Genome of Tanacetum Coccineum: Genomic Comparison of Closely Related Tanacetum-Family Plants.</title>
        <authorList>
            <person name="Yamashiro T."/>
            <person name="Shiraishi A."/>
            <person name="Nakayama K."/>
            <person name="Satake H."/>
        </authorList>
    </citation>
    <scope>NUCLEOTIDE SEQUENCE</scope>
</reference>
<evidence type="ECO:0000313" key="2">
    <source>
        <dbReference type="Proteomes" id="UP001151760"/>
    </source>
</evidence>